<reference evidence="1 2" key="1">
    <citation type="submission" date="2019-07" db="EMBL/GenBank/DDBJ databases">
        <authorList>
            <person name="Fryberger R.B."/>
            <person name="Stoner T.H."/>
            <person name="Garlena R.A."/>
            <person name="Russell D.A."/>
            <person name="Pope W.H."/>
            <person name="Jacobs-Sera D."/>
            <person name="Hatfull G.F."/>
        </authorList>
    </citation>
    <scope>NUCLEOTIDE SEQUENCE [LARGE SCALE GENOMIC DNA]</scope>
</reference>
<gene>
    <name evidence="1" type="primary">46</name>
    <name evidence="1" type="ORF">PBI_RANCH_46</name>
</gene>
<protein>
    <submittedName>
        <fullName evidence="1">Uncharacterized protein</fullName>
    </submittedName>
</protein>
<name>A0A5J6TNE3_9CAUD</name>
<sequence length="173" mass="18717">MLELSIRKFEHPIGSLAQSALSTKKGKPMSNQMPMPYEGDLRNVEWGHVGRSDSETYGVEGAINTSTAGVFITREALDRLGEIPSNAGEALEKLARIGTEWTEQPDGTWAPTGEAVVVSDWTPDGKFYEFSTISDFSSFRAVYSVEHDAMDDAVTIHGSGLLDLDGGPTSNFG</sequence>
<accession>A0A5J6TNE3</accession>
<organism evidence="1 2">
    <name type="scientific">Gordonia phage Ranch</name>
    <dbReference type="NCBI Taxonomy" id="2599848"/>
    <lineage>
        <taxon>Viruses</taxon>
        <taxon>Duplodnaviria</taxon>
        <taxon>Heunggongvirae</taxon>
        <taxon>Uroviricota</taxon>
        <taxon>Caudoviricetes</taxon>
        <taxon>Dovevirinae</taxon>
        <taxon>Lambovirus</taxon>
        <taxon>Lambovirus ranch</taxon>
    </lineage>
</organism>
<dbReference type="KEGG" id="vg:55623180"/>
<dbReference type="Proteomes" id="UP000325813">
    <property type="component" value="Segment"/>
</dbReference>
<proteinExistence type="predicted"/>
<dbReference type="GeneID" id="55623180"/>
<dbReference type="RefSeq" id="YP_009852498.1">
    <property type="nucleotide sequence ID" value="NC_048813.1"/>
</dbReference>
<evidence type="ECO:0000313" key="2">
    <source>
        <dbReference type="Proteomes" id="UP000325813"/>
    </source>
</evidence>
<keyword evidence="2" id="KW-1185">Reference proteome</keyword>
<evidence type="ECO:0000313" key="1">
    <source>
        <dbReference type="EMBL" id="QFG12355.1"/>
    </source>
</evidence>
<dbReference type="EMBL" id="MN234207">
    <property type="protein sequence ID" value="QFG12355.1"/>
    <property type="molecule type" value="Genomic_DNA"/>
</dbReference>